<keyword evidence="1" id="KW-0472">Membrane</keyword>
<dbReference type="STRING" id="345632.GPICK_08855"/>
<feature type="transmembrane region" description="Helical" evidence="1">
    <location>
        <begin position="46"/>
        <end position="66"/>
    </location>
</feature>
<keyword evidence="3" id="KW-1185">Reference proteome</keyword>
<evidence type="ECO:0000313" key="2">
    <source>
        <dbReference type="EMBL" id="AJE03447.1"/>
    </source>
</evidence>
<dbReference type="KEGG" id="gpi:GPICK_08855"/>
<organism evidence="2 3">
    <name type="scientific">Geobacter pickeringii</name>
    <dbReference type="NCBI Taxonomy" id="345632"/>
    <lineage>
        <taxon>Bacteria</taxon>
        <taxon>Pseudomonadati</taxon>
        <taxon>Thermodesulfobacteriota</taxon>
        <taxon>Desulfuromonadia</taxon>
        <taxon>Geobacterales</taxon>
        <taxon>Geobacteraceae</taxon>
        <taxon>Geobacter</taxon>
    </lineage>
</organism>
<evidence type="ECO:0000313" key="3">
    <source>
        <dbReference type="Proteomes" id="UP000057609"/>
    </source>
</evidence>
<name>A0A0B5BA37_9BACT</name>
<dbReference type="AlphaFoldDB" id="A0A0B5BA37"/>
<dbReference type="HOGENOM" id="CLU_2843633_0_0_7"/>
<protein>
    <submittedName>
        <fullName evidence="2">Uncharacterized protein</fullName>
    </submittedName>
</protein>
<dbReference type="EMBL" id="CP009788">
    <property type="protein sequence ID" value="AJE03447.1"/>
    <property type="molecule type" value="Genomic_DNA"/>
</dbReference>
<dbReference type="RefSeq" id="WP_039742332.1">
    <property type="nucleotide sequence ID" value="NZ_CP009788.1"/>
</dbReference>
<keyword evidence="1" id="KW-0812">Transmembrane</keyword>
<keyword evidence="1" id="KW-1133">Transmembrane helix</keyword>
<dbReference type="Proteomes" id="UP000057609">
    <property type="component" value="Chromosome"/>
</dbReference>
<feature type="transmembrane region" description="Helical" evidence="1">
    <location>
        <begin position="12"/>
        <end position="34"/>
    </location>
</feature>
<proteinExistence type="predicted"/>
<reference evidence="2 3" key="1">
    <citation type="journal article" date="2015" name="Genome Announc.">
        <title>Complete Genome of Geobacter pickeringii G13T, a Metal-Reducing Isolate from Sedimentary Kaolin Deposits.</title>
        <authorList>
            <person name="Badalamenti J.P."/>
            <person name="Bond D.R."/>
        </authorList>
    </citation>
    <scope>NUCLEOTIDE SEQUENCE [LARGE SCALE GENOMIC DNA]</scope>
    <source>
        <strain evidence="2 3">G13</strain>
    </source>
</reference>
<sequence length="67" mass="7532">MVKVLARLPDRLLYVMPRALLLSLFIGYVSFMFFSSCAWFKPLEEAVHGAFFRLSTLVHAAGAGVLR</sequence>
<gene>
    <name evidence="2" type="ORF">GPICK_08855</name>
</gene>
<evidence type="ECO:0000256" key="1">
    <source>
        <dbReference type="SAM" id="Phobius"/>
    </source>
</evidence>
<accession>A0A0B5BA37</accession>